<feature type="region of interest" description="Disordered" evidence="1">
    <location>
        <begin position="117"/>
        <end position="138"/>
    </location>
</feature>
<dbReference type="EMBL" id="LSYV01000019">
    <property type="protein sequence ID" value="KXZ50091.1"/>
    <property type="molecule type" value="Genomic_DNA"/>
</dbReference>
<dbReference type="OrthoDB" id="5516192at2759"/>
<reference evidence="4" key="1">
    <citation type="journal article" date="2016" name="Nat. Commun.">
        <title>The Gonium pectorale genome demonstrates co-option of cell cycle regulation during the evolution of multicellularity.</title>
        <authorList>
            <person name="Hanschen E.R."/>
            <person name="Marriage T.N."/>
            <person name="Ferris P.J."/>
            <person name="Hamaji T."/>
            <person name="Toyoda A."/>
            <person name="Fujiyama A."/>
            <person name="Neme R."/>
            <person name="Noguchi H."/>
            <person name="Minakuchi Y."/>
            <person name="Suzuki M."/>
            <person name="Kawai-Toyooka H."/>
            <person name="Smith D.R."/>
            <person name="Sparks H."/>
            <person name="Anderson J."/>
            <person name="Bakaric R."/>
            <person name="Luria V."/>
            <person name="Karger A."/>
            <person name="Kirschner M.W."/>
            <person name="Durand P.M."/>
            <person name="Michod R.E."/>
            <person name="Nozaki H."/>
            <person name="Olson B.J."/>
        </authorList>
    </citation>
    <scope>NUCLEOTIDE SEQUENCE [LARGE SCALE GENOMIC DNA]</scope>
    <source>
        <strain evidence="4">NIES-2863</strain>
    </source>
</reference>
<proteinExistence type="predicted"/>
<evidence type="ECO:0000313" key="4">
    <source>
        <dbReference type="Proteomes" id="UP000075714"/>
    </source>
</evidence>
<dbReference type="PANTHER" id="PTHR36706">
    <property type="entry name" value="UNNAMED PRODUCT"/>
    <property type="match status" value="1"/>
</dbReference>
<comment type="caution">
    <text evidence="3">The sequence shown here is derived from an EMBL/GenBank/DDBJ whole genome shotgun (WGS) entry which is preliminary data.</text>
</comment>
<protein>
    <submittedName>
        <fullName evidence="3">Uncharacterized protein</fullName>
    </submittedName>
</protein>
<name>A0A150GJV9_GONPE</name>
<keyword evidence="4" id="KW-1185">Reference proteome</keyword>
<keyword evidence="2" id="KW-0472">Membrane</keyword>
<evidence type="ECO:0000313" key="3">
    <source>
        <dbReference type="EMBL" id="KXZ50091.1"/>
    </source>
</evidence>
<dbReference type="Proteomes" id="UP000075714">
    <property type="component" value="Unassembled WGS sequence"/>
</dbReference>
<evidence type="ECO:0000256" key="2">
    <source>
        <dbReference type="SAM" id="Phobius"/>
    </source>
</evidence>
<evidence type="ECO:0000256" key="1">
    <source>
        <dbReference type="SAM" id="MobiDB-lite"/>
    </source>
</evidence>
<feature type="transmembrane region" description="Helical" evidence="2">
    <location>
        <begin position="12"/>
        <end position="35"/>
    </location>
</feature>
<feature type="compositionally biased region" description="Basic and acidic residues" evidence="1">
    <location>
        <begin position="117"/>
        <end position="129"/>
    </location>
</feature>
<keyword evidence="2" id="KW-0812">Transmembrane</keyword>
<accession>A0A150GJV9</accession>
<dbReference type="AlphaFoldDB" id="A0A150GJV9"/>
<organism evidence="3 4">
    <name type="scientific">Gonium pectorale</name>
    <name type="common">Green alga</name>
    <dbReference type="NCBI Taxonomy" id="33097"/>
    <lineage>
        <taxon>Eukaryota</taxon>
        <taxon>Viridiplantae</taxon>
        <taxon>Chlorophyta</taxon>
        <taxon>core chlorophytes</taxon>
        <taxon>Chlorophyceae</taxon>
        <taxon>CS clade</taxon>
        <taxon>Chlamydomonadales</taxon>
        <taxon>Volvocaceae</taxon>
        <taxon>Gonium</taxon>
    </lineage>
</organism>
<gene>
    <name evidence="3" type="ORF">GPECTOR_18g68</name>
</gene>
<sequence>MAKPQAAYTRRLLLVNRTIAGTLLLGVASLLTGLVEVRVYKNEVDYTKDSAKDAEQFKPHRCNDRLADMLDVIESEEGNAWRDLRPTFRNWWACMRSPEGMEPAMPYIMLSPKDKQYIDPAHRHPDARQQEGGQRLGA</sequence>
<keyword evidence="2" id="KW-1133">Transmembrane helix</keyword>